<evidence type="ECO:0000256" key="1">
    <source>
        <dbReference type="ARBA" id="ARBA00004948"/>
    </source>
</evidence>
<dbReference type="GO" id="GO:0005737">
    <property type="term" value="C:cytoplasm"/>
    <property type="evidence" value="ECO:0007669"/>
    <property type="project" value="TreeGrafter"/>
</dbReference>
<dbReference type="InterPro" id="IPR012727">
    <property type="entry name" value="Gly_oxidase_ThiO"/>
</dbReference>
<dbReference type="PANTHER" id="PTHR13847">
    <property type="entry name" value="SARCOSINE DEHYDROGENASE-RELATED"/>
    <property type="match status" value="1"/>
</dbReference>
<evidence type="ECO:0000259" key="6">
    <source>
        <dbReference type="Pfam" id="PF01266"/>
    </source>
</evidence>
<protein>
    <recommendedName>
        <fullName evidence="5">glycine oxidase</fullName>
        <ecNumber evidence="5">1.4.3.19</ecNumber>
    </recommendedName>
</protein>
<dbReference type="PANTHER" id="PTHR13847:SF289">
    <property type="entry name" value="GLYCINE OXIDASE"/>
    <property type="match status" value="1"/>
</dbReference>
<evidence type="ECO:0000313" key="8">
    <source>
        <dbReference type="Proteomes" id="UP000247476"/>
    </source>
</evidence>
<comment type="caution">
    <text evidence="7">The sequence shown here is derived from an EMBL/GenBank/DDBJ whole genome shotgun (WGS) entry which is preliminary data.</text>
</comment>
<dbReference type="NCBIfam" id="TIGR02352">
    <property type="entry name" value="thiamin_ThiO"/>
    <property type="match status" value="1"/>
</dbReference>
<dbReference type="EC" id="1.4.3.19" evidence="5"/>
<evidence type="ECO:0000313" key="7">
    <source>
        <dbReference type="EMBL" id="PYI55103.1"/>
    </source>
</evidence>
<evidence type="ECO:0000256" key="5">
    <source>
        <dbReference type="ARBA" id="ARBA00050018"/>
    </source>
</evidence>
<proteinExistence type="predicted"/>
<dbReference type="GO" id="GO:0009228">
    <property type="term" value="P:thiamine biosynthetic process"/>
    <property type="evidence" value="ECO:0007669"/>
    <property type="project" value="UniProtKB-KW"/>
</dbReference>
<evidence type="ECO:0000256" key="4">
    <source>
        <dbReference type="ARBA" id="ARBA00049872"/>
    </source>
</evidence>
<dbReference type="GO" id="GO:0043799">
    <property type="term" value="F:glycine oxidase activity"/>
    <property type="evidence" value="ECO:0007669"/>
    <property type="project" value="UniProtKB-EC"/>
</dbReference>
<dbReference type="Gene3D" id="3.30.9.10">
    <property type="entry name" value="D-Amino Acid Oxidase, subunit A, domain 2"/>
    <property type="match status" value="1"/>
</dbReference>
<evidence type="ECO:0000256" key="2">
    <source>
        <dbReference type="ARBA" id="ARBA00022977"/>
    </source>
</evidence>
<keyword evidence="2" id="KW-0784">Thiamine biosynthesis</keyword>
<dbReference type="PROSITE" id="PS51257">
    <property type="entry name" value="PROKAR_LIPOPROTEIN"/>
    <property type="match status" value="1"/>
</dbReference>
<dbReference type="SUPFAM" id="SSF51905">
    <property type="entry name" value="FAD/NAD(P)-binding domain"/>
    <property type="match status" value="1"/>
</dbReference>
<dbReference type="InterPro" id="IPR006076">
    <property type="entry name" value="FAD-dep_OxRdtase"/>
</dbReference>
<gene>
    <name evidence="7" type="primary">thiO</name>
    <name evidence="7" type="ORF">DLM86_11265</name>
</gene>
<dbReference type="RefSeq" id="WP_110840097.1">
    <property type="nucleotide sequence ID" value="NZ_QJVJ01000004.1"/>
</dbReference>
<reference evidence="7 8" key="1">
    <citation type="submission" date="2018-05" db="EMBL/GenBank/DDBJ databases">
        <title>Paenibacillus flagellatus sp. nov., isolated from selenium mineral soil.</title>
        <authorList>
            <person name="Dai X."/>
        </authorList>
    </citation>
    <scope>NUCLEOTIDE SEQUENCE [LARGE SCALE GENOMIC DNA]</scope>
    <source>
        <strain evidence="7 8">DXL2</strain>
    </source>
</reference>
<dbReference type="InterPro" id="IPR036188">
    <property type="entry name" value="FAD/NAD-bd_sf"/>
</dbReference>
<dbReference type="GO" id="GO:0050660">
    <property type="term" value="F:flavin adenine dinucleotide binding"/>
    <property type="evidence" value="ECO:0007669"/>
    <property type="project" value="InterPro"/>
</dbReference>
<evidence type="ECO:0000256" key="3">
    <source>
        <dbReference type="ARBA" id="ARBA00023002"/>
    </source>
</evidence>
<dbReference type="EMBL" id="QJVJ01000004">
    <property type="protein sequence ID" value="PYI55103.1"/>
    <property type="molecule type" value="Genomic_DNA"/>
</dbReference>
<comment type="catalytic activity">
    <reaction evidence="4">
        <text>glycine + O2 + H2O = glyoxylate + H2O2 + NH4(+)</text>
        <dbReference type="Rhea" id="RHEA:11532"/>
        <dbReference type="ChEBI" id="CHEBI:15377"/>
        <dbReference type="ChEBI" id="CHEBI:15379"/>
        <dbReference type="ChEBI" id="CHEBI:16240"/>
        <dbReference type="ChEBI" id="CHEBI:28938"/>
        <dbReference type="ChEBI" id="CHEBI:36655"/>
        <dbReference type="ChEBI" id="CHEBI:57305"/>
        <dbReference type="EC" id="1.4.3.19"/>
    </reaction>
</comment>
<dbReference type="SUPFAM" id="SSF54373">
    <property type="entry name" value="FAD-linked reductases, C-terminal domain"/>
    <property type="match status" value="1"/>
</dbReference>
<dbReference type="OrthoDB" id="9794226at2"/>
<dbReference type="AlphaFoldDB" id="A0A2V5KB19"/>
<organism evidence="7 8">
    <name type="scientific">Paenibacillus flagellatus</name>
    <dbReference type="NCBI Taxonomy" id="2211139"/>
    <lineage>
        <taxon>Bacteria</taxon>
        <taxon>Bacillati</taxon>
        <taxon>Bacillota</taxon>
        <taxon>Bacilli</taxon>
        <taxon>Bacillales</taxon>
        <taxon>Paenibacillaceae</taxon>
        <taxon>Paenibacillus</taxon>
    </lineage>
</organism>
<dbReference type="Gene3D" id="3.50.50.60">
    <property type="entry name" value="FAD/NAD(P)-binding domain"/>
    <property type="match status" value="1"/>
</dbReference>
<dbReference type="UniPathway" id="UPA00060"/>
<keyword evidence="3" id="KW-0560">Oxidoreductase</keyword>
<comment type="pathway">
    <text evidence="1">Cofactor biosynthesis; thiamine diphosphate biosynthesis.</text>
</comment>
<name>A0A2V5KB19_9BACL</name>
<dbReference type="Pfam" id="PF01266">
    <property type="entry name" value="DAO"/>
    <property type="match status" value="1"/>
</dbReference>
<feature type="domain" description="FAD dependent oxidoreductase" evidence="6">
    <location>
        <begin position="7"/>
        <end position="353"/>
    </location>
</feature>
<accession>A0A2V5KB19</accession>
<dbReference type="Proteomes" id="UP000247476">
    <property type="component" value="Unassembled WGS sequence"/>
</dbReference>
<keyword evidence="8" id="KW-1185">Reference proteome</keyword>
<dbReference type="GO" id="GO:0009229">
    <property type="term" value="P:thiamine diphosphate biosynthetic process"/>
    <property type="evidence" value="ECO:0007669"/>
    <property type="project" value="UniProtKB-UniPathway"/>
</dbReference>
<sequence>MKTPQPDILVLGGGVIGLSCAFELRRRGHRVTVLEQGRCGGQASGAAAGMLAPFAENGEQPDPFFLLCLQSLRLYPDWQLAVKETSGLDFEYARTGSLYVVYHEADSLVLASRKRWQDAYGARSELLDAAGLRRLEPNIAPEAAGALLYPEEAHVYAPDYVQALEEACRRTGVVIRDGLGAVEVARWLDGVELRASASGETFRGDRLVVANGAWAGLTESVFGMRIPVYPIRGQICAYETPDRPVRHMVFCSQGYVVGKRNGTLVCGASEDVAGFDTTVTRKGIARLESWNGKLFPFLSGRRPFHEWAGLRPASQDGFPLLGATSRSASVVFAAGHYRNGILLSPATAQVVADAIEGRETAGLPLGAFAPDRFGD</sequence>